<dbReference type="SMART" id="SM00906">
    <property type="entry name" value="Fungal_trans"/>
    <property type="match status" value="1"/>
</dbReference>
<dbReference type="PROSITE" id="PS50048">
    <property type="entry name" value="ZN2_CY6_FUNGAL_2"/>
    <property type="match status" value="1"/>
</dbReference>
<keyword evidence="3" id="KW-0238">DNA-binding</keyword>
<protein>
    <recommendedName>
        <fullName evidence="6">Zn(2)-C6 fungal-type domain-containing protein</fullName>
    </recommendedName>
</protein>
<dbReference type="InterPro" id="IPR001138">
    <property type="entry name" value="Zn2Cys6_DnaBD"/>
</dbReference>
<dbReference type="InterPro" id="IPR007219">
    <property type="entry name" value="XnlR_reg_dom"/>
</dbReference>
<reference evidence="7" key="1">
    <citation type="submission" date="2022-11" db="EMBL/GenBank/DDBJ databases">
        <authorList>
            <person name="Petersen C."/>
        </authorList>
    </citation>
    <scope>NUCLEOTIDE SEQUENCE</scope>
    <source>
        <strain evidence="7">IBT 30069</strain>
    </source>
</reference>
<evidence type="ECO:0000256" key="4">
    <source>
        <dbReference type="ARBA" id="ARBA00023163"/>
    </source>
</evidence>
<dbReference type="GO" id="GO:0005634">
    <property type="term" value="C:nucleus"/>
    <property type="evidence" value="ECO:0007669"/>
    <property type="project" value="TreeGrafter"/>
</dbReference>
<dbReference type="OrthoDB" id="1924787at2759"/>
<dbReference type="InterPro" id="IPR050797">
    <property type="entry name" value="Carb_Metab_Trans_Reg"/>
</dbReference>
<sequence length="720" mass="81057">MSSPRSSRPYRSKRHRPCDQCRARKLGCQTDGGIPCQRCRDAKLACTFDNPPPKRPRLSESLSFADPSVNGLFITSDHDTSAEQSPFERVDSGFPSLEFDGVNITSPGSGILLPGRPPTQFVQSIDKLDQGYAQLFGASSESDPWLLRHCRFDDSGMKHFYKVHYRNAGGVPTAQRIPIHFMISSQDLSASTQQETRAGSDDISREQLDILVPPEYGRRLVGLLVSLLPSRRCASLMMSVLTFHSLFPFRFVKYVFPALPVISRSQLGLTTTPNQLPELAVLATLPVYLLAAIYASSFPFIAHDDYLCILGTYHSSPVQKLWRIVYESITIEIHRPRLAVLQASLLYIQKQPISDAQYTTADTPWVWSFVGQIVGLACSLGVHIECRMWGIPAWEKRLRRRLWWAVYAEDKWRSLLIGRPPYIHPAEWDVSDLDEGDFLVGPRQGFSTLSCDTEIPFRFLVSLARVAEEIQSTFYTLRASQILNVDLDSSADLGKELLEKLNSWYSSLPETFRLPNWSKSVHGLAPWPTSIHFAYLLLVLYVYRAMLRPMARSSCPPMIFDLEEMSATSPLPVDESSLDFTDLSEINYIPDISIPEVSGPSETTLYAAEKCATILVNFNKRLTPSDFNGFWYSWSRVGFATVSNFLMLLLVQAPNTAHAVRGKYLVDSWSQVLRCQSQSFPLVKLGLARLDALQWAGLDDTFVLPPHVQDVITTHNNAEI</sequence>
<dbReference type="GO" id="GO:0000981">
    <property type="term" value="F:DNA-binding transcription factor activity, RNA polymerase II-specific"/>
    <property type="evidence" value="ECO:0007669"/>
    <property type="project" value="InterPro"/>
</dbReference>
<evidence type="ECO:0000256" key="2">
    <source>
        <dbReference type="ARBA" id="ARBA00023015"/>
    </source>
</evidence>
<keyword evidence="2" id="KW-0805">Transcription regulation</keyword>
<dbReference type="EMBL" id="JAPQKH010000003">
    <property type="protein sequence ID" value="KAJ5106108.1"/>
    <property type="molecule type" value="Genomic_DNA"/>
</dbReference>
<reference evidence="7" key="2">
    <citation type="journal article" date="2023" name="IMA Fungus">
        <title>Comparative genomic study of the Penicillium genus elucidates a diverse pangenome and 15 lateral gene transfer events.</title>
        <authorList>
            <person name="Petersen C."/>
            <person name="Sorensen T."/>
            <person name="Nielsen M.R."/>
            <person name="Sondergaard T.E."/>
            <person name="Sorensen J.L."/>
            <person name="Fitzpatrick D.A."/>
            <person name="Frisvad J.C."/>
            <person name="Nielsen K.L."/>
        </authorList>
    </citation>
    <scope>NUCLEOTIDE SEQUENCE</scope>
    <source>
        <strain evidence="7">IBT 30069</strain>
    </source>
</reference>
<gene>
    <name evidence="7" type="ORF">N7456_002783</name>
</gene>
<dbReference type="GO" id="GO:0003677">
    <property type="term" value="F:DNA binding"/>
    <property type="evidence" value="ECO:0007669"/>
    <property type="project" value="UniProtKB-KW"/>
</dbReference>
<dbReference type="SUPFAM" id="SSF57701">
    <property type="entry name" value="Zn2/Cys6 DNA-binding domain"/>
    <property type="match status" value="1"/>
</dbReference>
<comment type="caution">
    <text evidence="7">The sequence shown here is derived from an EMBL/GenBank/DDBJ whole genome shotgun (WGS) entry which is preliminary data.</text>
</comment>
<dbReference type="Pfam" id="PF00172">
    <property type="entry name" value="Zn_clus"/>
    <property type="match status" value="1"/>
</dbReference>
<dbReference type="PANTHER" id="PTHR31668:SF4">
    <property type="entry name" value="TRANSCRIPTIONAL ACTIVATOR PROTEIN DAL81"/>
    <property type="match status" value="1"/>
</dbReference>
<dbReference type="PROSITE" id="PS00463">
    <property type="entry name" value="ZN2_CY6_FUNGAL_1"/>
    <property type="match status" value="1"/>
</dbReference>
<name>A0A9W9KHZ6_9EURO</name>
<dbReference type="SMART" id="SM00066">
    <property type="entry name" value="GAL4"/>
    <property type="match status" value="1"/>
</dbReference>
<keyword evidence="1" id="KW-0479">Metal-binding</keyword>
<evidence type="ECO:0000256" key="5">
    <source>
        <dbReference type="ARBA" id="ARBA00023242"/>
    </source>
</evidence>
<keyword evidence="8" id="KW-1185">Reference proteome</keyword>
<dbReference type="AlphaFoldDB" id="A0A9W9KHZ6"/>
<dbReference type="GO" id="GO:0006351">
    <property type="term" value="P:DNA-templated transcription"/>
    <property type="evidence" value="ECO:0007669"/>
    <property type="project" value="InterPro"/>
</dbReference>
<evidence type="ECO:0000256" key="3">
    <source>
        <dbReference type="ARBA" id="ARBA00023125"/>
    </source>
</evidence>
<organism evidence="7 8">
    <name type="scientific">Penicillium angulare</name>
    <dbReference type="NCBI Taxonomy" id="116970"/>
    <lineage>
        <taxon>Eukaryota</taxon>
        <taxon>Fungi</taxon>
        <taxon>Dikarya</taxon>
        <taxon>Ascomycota</taxon>
        <taxon>Pezizomycotina</taxon>
        <taxon>Eurotiomycetes</taxon>
        <taxon>Eurotiomycetidae</taxon>
        <taxon>Eurotiales</taxon>
        <taxon>Aspergillaceae</taxon>
        <taxon>Penicillium</taxon>
    </lineage>
</organism>
<keyword evidence="5" id="KW-0539">Nucleus</keyword>
<dbReference type="PANTHER" id="PTHR31668">
    <property type="entry name" value="GLUCOSE TRANSPORT TRANSCRIPTION REGULATOR RGT1-RELATED-RELATED"/>
    <property type="match status" value="1"/>
</dbReference>
<proteinExistence type="predicted"/>
<dbReference type="CDD" id="cd12148">
    <property type="entry name" value="fungal_TF_MHR"/>
    <property type="match status" value="1"/>
</dbReference>
<dbReference type="CDD" id="cd00067">
    <property type="entry name" value="GAL4"/>
    <property type="match status" value="1"/>
</dbReference>
<dbReference type="GO" id="GO:0001080">
    <property type="term" value="P:nitrogen catabolite activation of transcription from RNA polymerase II promoter"/>
    <property type="evidence" value="ECO:0007669"/>
    <property type="project" value="TreeGrafter"/>
</dbReference>
<dbReference type="Pfam" id="PF04082">
    <property type="entry name" value="Fungal_trans"/>
    <property type="match status" value="1"/>
</dbReference>
<feature type="domain" description="Zn(2)-C6 fungal-type" evidence="6">
    <location>
        <begin position="17"/>
        <end position="48"/>
    </location>
</feature>
<dbReference type="Proteomes" id="UP001149165">
    <property type="component" value="Unassembled WGS sequence"/>
</dbReference>
<dbReference type="Gene3D" id="4.10.240.10">
    <property type="entry name" value="Zn(2)-C6 fungal-type DNA-binding domain"/>
    <property type="match status" value="1"/>
</dbReference>
<evidence type="ECO:0000313" key="8">
    <source>
        <dbReference type="Proteomes" id="UP001149165"/>
    </source>
</evidence>
<dbReference type="GO" id="GO:0008270">
    <property type="term" value="F:zinc ion binding"/>
    <property type="evidence" value="ECO:0007669"/>
    <property type="project" value="InterPro"/>
</dbReference>
<dbReference type="InterPro" id="IPR036864">
    <property type="entry name" value="Zn2-C6_fun-type_DNA-bd_sf"/>
</dbReference>
<evidence type="ECO:0000256" key="1">
    <source>
        <dbReference type="ARBA" id="ARBA00022723"/>
    </source>
</evidence>
<keyword evidence="4" id="KW-0804">Transcription</keyword>
<accession>A0A9W9KHZ6</accession>
<evidence type="ECO:0000313" key="7">
    <source>
        <dbReference type="EMBL" id="KAJ5106108.1"/>
    </source>
</evidence>
<evidence type="ECO:0000259" key="6">
    <source>
        <dbReference type="PROSITE" id="PS50048"/>
    </source>
</evidence>